<dbReference type="InterPro" id="IPR025676">
    <property type="entry name" value="Clr5_dom"/>
</dbReference>
<protein>
    <submittedName>
        <fullName evidence="3">Clr5 domain-containing protein</fullName>
    </submittedName>
</protein>
<feature type="domain" description="Clr5" evidence="2">
    <location>
        <begin position="21"/>
        <end position="73"/>
    </location>
</feature>
<dbReference type="AlphaFoldDB" id="A0AAW0QY55"/>
<feature type="region of interest" description="Disordered" evidence="1">
    <location>
        <begin position="511"/>
        <end position="533"/>
    </location>
</feature>
<name>A0AAW0QY55_9PEZI</name>
<dbReference type="PANTHER" id="PTHR38788">
    <property type="entry name" value="CLR5 DOMAIN-CONTAINING PROTEIN"/>
    <property type="match status" value="1"/>
</dbReference>
<reference evidence="3 4" key="1">
    <citation type="submission" date="2023-01" db="EMBL/GenBank/DDBJ databases">
        <title>Analysis of 21 Apiospora genomes using comparative genomics revels a genus with tremendous synthesis potential of carbohydrate active enzymes and secondary metabolites.</title>
        <authorList>
            <person name="Sorensen T."/>
        </authorList>
    </citation>
    <scope>NUCLEOTIDE SEQUENCE [LARGE SCALE GENOMIC DNA]</scope>
    <source>
        <strain evidence="3 4">CBS 117206</strain>
    </source>
</reference>
<sequence>MPMSVSPEPLAHRGKLVWATDADWIKHRETITRLYWDENKPLKEVSKIMKEEHDFHATDRMFKMRFSTWGLQKNLKKQDLQKIASEAYLNKKPTLPVVRGRQLGSRRLQKRVLKTTERSKYPLQSDTSSHALQHIRLAAPGSAGAAEKSVQAILEYTESRFQTRAWHVGGEYDFDSDTANSWWLNLNTAHKELVHGAQNGMLSPQGFKLLNSAFADYSRLLQNQHPQTVLATIAGYAGLHSVDPALGESLLNYVAGLSRIRLGPNHPYTRIWTNLRNTGAAQQTVSTLVNAHFDVMSIHAPGNNRFRLASLIQIIAGLKQAHMVSFESAYAALFKIASTTTSDVKAMRKKKKKTKVEDEEVKRPPEPDAFWVLLAQRYLCKFLLESGRPQEAETTMLAFEASHMESGNDTDHTAYLQVKVMVTGALGRTAESEAAMRLGYDITRCGQTLHPEYLMEYFATRLEDSYLARGDQAAADAFRAERDSHLGDMLAQGLIDEGSWRRMTRWRYVEGEDEEPAAVVDNLDQTPAEEEEE</sequence>
<gene>
    <name evidence="3" type="ORF">PG999_007376</name>
</gene>
<dbReference type="Proteomes" id="UP001392437">
    <property type="component" value="Unassembled WGS sequence"/>
</dbReference>
<organism evidence="3 4">
    <name type="scientific">Apiospora kogelbergensis</name>
    <dbReference type="NCBI Taxonomy" id="1337665"/>
    <lineage>
        <taxon>Eukaryota</taxon>
        <taxon>Fungi</taxon>
        <taxon>Dikarya</taxon>
        <taxon>Ascomycota</taxon>
        <taxon>Pezizomycotina</taxon>
        <taxon>Sordariomycetes</taxon>
        <taxon>Xylariomycetidae</taxon>
        <taxon>Amphisphaeriales</taxon>
        <taxon>Apiosporaceae</taxon>
        <taxon>Apiospora</taxon>
    </lineage>
</organism>
<dbReference type="Pfam" id="PF14420">
    <property type="entry name" value="Clr5"/>
    <property type="match status" value="1"/>
</dbReference>
<evidence type="ECO:0000259" key="2">
    <source>
        <dbReference type="Pfam" id="PF14420"/>
    </source>
</evidence>
<dbReference type="PANTHER" id="PTHR38788:SF3">
    <property type="entry name" value="CLR5 DOMAIN-CONTAINING PROTEIN"/>
    <property type="match status" value="1"/>
</dbReference>
<evidence type="ECO:0000256" key="1">
    <source>
        <dbReference type="SAM" id="MobiDB-lite"/>
    </source>
</evidence>
<evidence type="ECO:0000313" key="3">
    <source>
        <dbReference type="EMBL" id="KAK8115307.1"/>
    </source>
</evidence>
<keyword evidence="4" id="KW-1185">Reference proteome</keyword>
<proteinExistence type="predicted"/>
<comment type="caution">
    <text evidence="3">The sequence shown here is derived from an EMBL/GenBank/DDBJ whole genome shotgun (WGS) entry which is preliminary data.</text>
</comment>
<evidence type="ECO:0000313" key="4">
    <source>
        <dbReference type="Proteomes" id="UP001392437"/>
    </source>
</evidence>
<accession>A0AAW0QY55</accession>
<dbReference type="EMBL" id="JAQQWP010000006">
    <property type="protein sequence ID" value="KAK8115307.1"/>
    <property type="molecule type" value="Genomic_DNA"/>
</dbReference>